<evidence type="ECO:0000313" key="2">
    <source>
        <dbReference type="Proteomes" id="UP000774326"/>
    </source>
</evidence>
<organism evidence="1 2">
    <name type="scientific">Wickerhamomyces pijperi</name>
    <name type="common">Yeast</name>
    <name type="synonym">Pichia pijperi</name>
    <dbReference type="NCBI Taxonomy" id="599730"/>
    <lineage>
        <taxon>Eukaryota</taxon>
        <taxon>Fungi</taxon>
        <taxon>Dikarya</taxon>
        <taxon>Ascomycota</taxon>
        <taxon>Saccharomycotina</taxon>
        <taxon>Saccharomycetes</taxon>
        <taxon>Phaffomycetales</taxon>
        <taxon>Wickerhamomycetaceae</taxon>
        <taxon>Wickerhamomyces</taxon>
    </lineage>
</organism>
<reference evidence="1" key="2">
    <citation type="submission" date="2021-01" db="EMBL/GenBank/DDBJ databases">
        <authorList>
            <person name="Schikora-Tamarit M.A."/>
        </authorList>
    </citation>
    <scope>NUCLEOTIDE SEQUENCE</scope>
    <source>
        <strain evidence="1">CBS2887</strain>
    </source>
</reference>
<gene>
    <name evidence="1" type="ORF">WICPIJ_009712</name>
</gene>
<comment type="caution">
    <text evidence="1">The sequence shown here is derived from an EMBL/GenBank/DDBJ whole genome shotgun (WGS) entry which is preliminary data.</text>
</comment>
<dbReference type="Proteomes" id="UP000774326">
    <property type="component" value="Unassembled WGS sequence"/>
</dbReference>
<sequence length="151" mass="16424">MFLFKADKAEGFNSWVFTGEITLVPGPPLTPLLIPLLAGLADVAFGSFVDEEENSLLKIEGFGVDAVSVTLTSLATDSAELTLESITEFLLSAKLALVLATLNKLDKFCLVLEFKAKVLVEGVFTEIIVTLFKLTPEVFKSPKVERFPIDV</sequence>
<reference evidence="1" key="1">
    <citation type="journal article" date="2021" name="Open Biol.">
        <title>Shared evolutionary footprints suggest mitochondrial oxidative damage underlies multiple complex I losses in fungi.</title>
        <authorList>
            <person name="Schikora-Tamarit M.A."/>
            <person name="Marcet-Houben M."/>
            <person name="Nosek J."/>
            <person name="Gabaldon T."/>
        </authorList>
    </citation>
    <scope>NUCLEOTIDE SEQUENCE</scope>
    <source>
        <strain evidence="1">CBS2887</strain>
    </source>
</reference>
<name>A0A9P8PLB8_WICPI</name>
<accession>A0A9P8PLB8</accession>
<evidence type="ECO:0000313" key="1">
    <source>
        <dbReference type="EMBL" id="KAH3673620.1"/>
    </source>
</evidence>
<protein>
    <submittedName>
        <fullName evidence="1">Uncharacterized protein</fullName>
    </submittedName>
</protein>
<dbReference type="AlphaFoldDB" id="A0A9P8PLB8"/>
<keyword evidence="2" id="KW-1185">Reference proteome</keyword>
<dbReference type="EMBL" id="JAEUBG010005608">
    <property type="protein sequence ID" value="KAH3673620.1"/>
    <property type="molecule type" value="Genomic_DNA"/>
</dbReference>
<proteinExistence type="predicted"/>